<dbReference type="AlphaFoldDB" id="A0A9P0Z8M5"/>
<gene>
    <name evidence="1" type="ORF">CEURO_LOCUS11004</name>
</gene>
<dbReference type="Pfam" id="PF20431">
    <property type="entry name" value="E_motif"/>
    <property type="match status" value="1"/>
</dbReference>
<dbReference type="InterPro" id="IPR046848">
    <property type="entry name" value="E_motif"/>
</dbReference>
<reference evidence="1" key="1">
    <citation type="submission" date="2022-07" db="EMBL/GenBank/DDBJ databases">
        <authorList>
            <person name="Macas J."/>
            <person name="Novak P."/>
            <person name="Neumann P."/>
        </authorList>
    </citation>
    <scope>NUCLEOTIDE SEQUENCE</scope>
</reference>
<dbReference type="GO" id="GO:0009451">
    <property type="term" value="P:RNA modification"/>
    <property type="evidence" value="ECO:0007669"/>
    <property type="project" value="InterPro"/>
</dbReference>
<dbReference type="EMBL" id="CAMAPE010000021">
    <property type="protein sequence ID" value="CAH9089819.1"/>
    <property type="molecule type" value="Genomic_DNA"/>
</dbReference>
<dbReference type="Proteomes" id="UP001152484">
    <property type="component" value="Unassembled WGS sequence"/>
</dbReference>
<dbReference type="PANTHER" id="PTHR47926:SF376">
    <property type="entry name" value="TETRATRICOPEPTIDE-LIKE HELICAL DOMAIN SUPERFAMILY"/>
    <property type="match status" value="1"/>
</dbReference>
<comment type="caution">
    <text evidence="1">The sequence shown here is derived from an EMBL/GenBank/DDBJ whole genome shotgun (WGS) entry which is preliminary data.</text>
</comment>
<keyword evidence="2" id="KW-1185">Reference proteome</keyword>
<dbReference type="OrthoDB" id="1929855at2759"/>
<dbReference type="PANTHER" id="PTHR47926">
    <property type="entry name" value="PENTATRICOPEPTIDE REPEAT-CONTAINING PROTEIN"/>
    <property type="match status" value="1"/>
</dbReference>
<accession>A0A9P0Z8M5</accession>
<name>A0A9P0Z8M5_CUSEU</name>
<sequence length="173" mass="19493">MPMEPNAVIWGALLGGCRTHKNSDIARIALDNLTILEPNSTGNYALLLGMYAEANTWREVSRIRADLKASGVEKEFPGSSWIEVEKTVHQFSACINCHPASQEIYSLPDELRPTPTSTIYHTKMVYFPKNCSNNHSIFNTITPKWGRGGEFTPNMAHTKCSTIFCFNFFLFQK</sequence>
<evidence type="ECO:0000313" key="2">
    <source>
        <dbReference type="Proteomes" id="UP001152484"/>
    </source>
</evidence>
<organism evidence="1 2">
    <name type="scientific">Cuscuta europaea</name>
    <name type="common">European dodder</name>
    <dbReference type="NCBI Taxonomy" id="41803"/>
    <lineage>
        <taxon>Eukaryota</taxon>
        <taxon>Viridiplantae</taxon>
        <taxon>Streptophyta</taxon>
        <taxon>Embryophyta</taxon>
        <taxon>Tracheophyta</taxon>
        <taxon>Spermatophyta</taxon>
        <taxon>Magnoliopsida</taxon>
        <taxon>eudicotyledons</taxon>
        <taxon>Gunneridae</taxon>
        <taxon>Pentapetalae</taxon>
        <taxon>asterids</taxon>
        <taxon>lamiids</taxon>
        <taxon>Solanales</taxon>
        <taxon>Convolvulaceae</taxon>
        <taxon>Cuscuteae</taxon>
        <taxon>Cuscuta</taxon>
        <taxon>Cuscuta subgen. Cuscuta</taxon>
    </lineage>
</organism>
<proteinExistence type="predicted"/>
<dbReference type="InterPro" id="IPR046960">
    <property type="entry name" value="PPR_At4g14850-like_plant"/>
</dbReference>
<evidence type="ECO:0008006" key="3">
    <source>
        <dbReference type="Google" id="ProtNLM"/>
    </source>
</evidence>
<dbReference type="GO" id="GO:0003723">
    <property type="term" value="F:RNA binding"/>
    <property type="evidence" value="ECO:0007669"/>
    <property type="project" value="InterPro"/>
</dbReference>
<evidence type="ECO:0000313" key="1">
    <source>
        <dbReference type="EMBL" id="CAH9089819.1"/>
    </source>
</evidence>
<protein>
    <recommendedName>
        <fullName evidence="3">DYW domain-containing protein</fullName>
    </recommendedName>
</protein>